<evidence type="ECO:0000256" key="4">
    <source>
        <dbReference type="ARBA" id="ARBA00023163"/>
    </source>
</evidence>
<dbReference type="PANTHER" id="PTHR30346">
    <property type="entry name" value="TRANSCRIPTIONAL DUAL REGULATOR HCAR-RELATED"/>
    <property type="match status" value="1"/>
</dbReference>
<dbReference type="Gene3D" id="1.10.10.10">
    <property type="entry name" value="Winged helix-like DNA-binding domain superfamily/Winged helix DNA-binding domain"/>
    <property type="match status" value="1"/>
</dbReference>
<dbReference type="Pfam" id="PF03466">
    <property type="entry name" value="LysR_substrate"/>
    <property type="match status" value="1"/>
</dbReference>
<organism evidence="6 7">
    <name type="scientific">Enteroscipio rubneri</name>
    <dbReference type="NCBI Taxonomy" id="2070686"/>
    <lineage>
        <taxon>Bacteria</taxon>
        <taxon>Bacillati</taxon>
        <taxon>Actinomycetota</taxon>
        <taxon>Coriobacteriia</taxon>
        <taxon>Eggerthellales</taxon>
        <taxon>Eggerthellaceae</taxon>
        <taxon>Enteroscipio</taxon>
    </lineage>
</organism>
<reference evidence="7" key="1">
    <citation type="submission" date="2018-01" db="EMBL/GenBank/DDBJ databases">
        <title>Rubneribacter badeniensis gen. nov., sp. nov., and Colonibacter rubneri, gen. nov., sp. nov., WGS of new members of the Eggerthellaceae.</title>
        <authorList>
            <person name="Danylec N."/>
            <person name="Stoll D.A."/>
            <person name="Doetsch A."/>
            <person name="Kulling S.E."/>
            <person name="Huch M."/>
        </authorList>
    </citation>
    <scope>NUCLEOTIDE SEQUENCE [LARGE SCALE GENOMIC DNA]</scope>
    <source>
        <strain evidence="7">ResAG-96</strain>
    </source>
</reference>
<dbReference type="GO" id="GO:0032993">
    <property type="term" value="C:protein-DNA complex"/>
    <property type="evidence" value="ECO:0007669"/>
    <property type="project" value="TreeGrafter"/>
</dbReference>
<dbReference type="Pfam" id="PF00126">
    <property type="entry name" value="HTH_1"/>
    <property type="match status" value="1"/>
</dbReference>
<dbReference type="InterPro" id="IPR005119">
    <property type="entry name" value="LysR_subst-bd"/>
</dbReference>
<dbReference type="SUPFAM" id="SSF46785">
    <property type="entry name" value="Winged helix' DNA-binding domain"/>
    <property type="match status" value="1"/>
</dbReference>
<dbReference type="AlphaFoldDB" id="A0A2K2UCF7"/>
<comment type="caution">
    <text evidence="6">The sequence shown here is derived from an EMBL/GenBank/DDBJ whole genome shotgun (WGS) entry which is preliminary data.</text>
</comment>
<gene>
    <name evidence="6" type="ORF">C2L71_04965</name>
</gene>
<dbReference type="EMBL" id="PPEK01000004">
    <property type="protein sequence ID" value="PNV67878.1"/>
    <property type="molecule type" value="Genomic_DNA"/>
</dbReference>
<dbReference type="PANTHER" id="PTHR30346:SF28">
    <property type="entry name" value="HTH-TYPE TRANSCRIPTIONAL REGULATOR CYNR"/>
    <property type="match status" value="1"/>
</dbReference>
<keyword evidence="7" id="KW-1185">Reference proteome</keyword>
<accession>A0A2K2UCF7</accession>
<keyword evidence="2" id="KW-0805">Transcription regulation</keyword>
<dbReference type="InterPro" id="IPR000847">
    <property type="entry name" value="LysR_HTH_N"/>
</dbReference>
<keyword evidence="3" id="KW-0238">DNA-binding</keyword>
<dbReference type="Gene3D" id="3.40.190.290">
    <property type="match status" value="1"/>
</dbReference>
<evidence type="ECO:0000256" key="1">
    <source>
        <dbReference type="ARBA" id="ARBA00009437"/>
    </source>
</evidence>
<feature type="domain" description="HTH lysR-type" evidence="5">
    <location>
        <begin position="1"/>
        <end position="58"/>
    </location>
</feature>
<protein>
    <submittedName>
        <fullName evidence="6">LysR family transcriptional regulator</fullName>
    </submittedName>
</protein>
<evidence type="ECO:0000313" key="6">
    <source>
        <dbReference type="EMBL" id="PNV67878.1"/>
    </source>
</evidence>
<dbReference type="SUPFAM" id="SSF53850">
    <property type="entry name" value="Periplasmic binding protein-like II"/>
    <property type="match status" value="1"/>
</dbReference>
<dbReference type="RefSeq" id="WP_103264680.1">
    <property type="nucleotide sequence ID" value="NZ_CABMLE010000004.1"/>
</dbReference>
<evidence type="ECO:0000256" key="3">
    <source>
        <dbReference type="ARBA" id="ARBA00023125"/>
    </source>
</evidence>
<dbReference type="PROSITE" id="PS50931">
    <property type="entry name" value="HTH_LYSR"/>
    <property type="match status" value="1"/>
</dbReference>
<dbReference type="InterPro" id="IPR036390">
    <property type="entry name" value="WH_DNA-bd_sf"/>
</dbReference>
<dbReference type="GO" id="GO:0003700">
    <property type="term" value="F:DNA-binding transcription factor activity"/>
    <property type="evidence" value="ECO:0007669"/>
    <property type="project" value="InterPro"/>
</dbReference>
<name>A0A2K2UCF7_9ACTN</name>
<dbReference type="Proteomes" id="UP000236197">
    <property type="component" value="Unassembled WGS sequence"/>
</dbReference>
<dbReference type="InterPro" id="IPR036388">
    <property type="entry name" value="WH-like_DNA-bd_sf"/>
</dbReference>
<dbReference type="OrthoDB" id="8679253at2"/>
<evidence type="ECO:0000256" key="2">
    <source>
        <dbReference type="ARBA" id="ARBA00023015"/>
    </source>
</evidence>
<keyword evidence="4" id="KW-0804">Transcription</keyword>
<dbReference type="GO" id="GO:0003677">
    <property type="term" value="F:DNA binding"/>
    <property type="evidence" value="ECO:0007669"/>
    <property type="project" value="UniProtKB-KW"/>
</dbReference>
<evidence type="ECO:0000259" key="5">
    <source>
        <dbReference type="PROSITE" id="PS50931"/>
    </source>
</evidence>
<comment type="similarity">
    <text evidence="1">Belongs to the LysR transcriptional regulatory family.</text>
</comment>
<proteinExistence type="inferred from homology"/>
<evidence type="ECO:0000313" key="7">
    <source>
        <dbReference type="Proteomes" id="UP000236197"/>
    </source>
</evidence>
<sequence length="311" mass="33963">MNIKQVKYFVGAVDKGSLSAAAKDLYVTVQAISKAIANLETELGGDLLERGCRGVKPTEYGMAFYQRALDAITCFDELEVFSQTYRSREAGESLCLGLNTPPFNGNEQLRESVAQLVESQMGCRTSMELAMGERGFANLRGGALDALITLGSYRHPDVRCETVGMLAPAAMMRKSHPLAKQHTVSLADLEPYIVADPTWFSDSNRTIASLYRERSPRLAFASVDLENITDHMFNRDGIILTTGIEVMAKMHLDTAIIPLAPDDTMLVPVCLVSMEKRISPMLTRLYQVLLGAFLVISRGKGPMQAGGGCDA</sequence>